<dbReference type="EMBL" id="JAAGYV010000075">
    <property type="protein sequence ID" value="NEK73498.1"/>
    <property type="molecule type" value="Genomic_DNA"/>
</dbReference>
<dbReference type="PANTHER" id="PTHR37943:SF1">
    <property type="entry name" value="PROTEIN VES"/>
    <property type="match status" value="1"/>
</dbReference>
<protein>
    <submittedName>
        <fullName evidence="1">HutD family protein</fullName>
    </submittedName>
</protein>
<dbReference type="AlphaFoldDB" id="A0A6B3KKG1"/>
<dbReference type="SUPFAM" id="SSF51182">
    <property type="entry name" value="RmlC-like cupins"/>
    <property type="match status" value="2"/>
</dbReference>
<dbReference type="Gene3D" id="2.60.120.10">
    <property type="entry name" value="Jelly Rolls"/>
    <property type="match status" value="2"/>
</dbReference>
<evidence type="ECO:0000313" key="1">
    <source>
        <dbReference type="EMBL" id="NEK73498.1"/>
    </source>
</evidence>
<dbReference type="Pfam" id="PF05962">
    <property type="entry name" value="HutD"/>
    <property type="match status" value="2"/>
</dbReference>
<dbReference type="OMA" id="THDFNLM"/>
<sequence>MQLTDLSSRVIPANEYRRERWRNQLGWTREILRVGDTAQWALRLSIAEIEQDAAFSAFPGIDRELVLLRGHGMRLTFGSGDADVQAATKAKPKAESHIHTGASEIASARATVGAENAGAETETAAGAWKGVGSDASGAESVGEHAAVDGSLSAGERLVANASRSRRWVDLVPPYQRVRFAGEEAVEAVLLDGPTQDFNLMWRRDVLQTELLHRPLVGTMLFFADPGSAWAIHLLAGQASFGRDSGLPPLAAGDTAWLSAATRTRYVLDGGGELLAIRVSPV</sequence>
<dbReference type="InterPro" id="IPR011051">
    <property type="entry name" value="RmlC_Cupin_sf"/>
</dbReference>
<gene>
    <name evidence="1" type="ORF">G3W62_12015</name>
</gene>
<dbReference type="InterPro" id="IPR010282">
    <property type="entry name" value="Uncharacterised_HutD/Ves"/>
</dbReference>
<accession>A0A6B3KKG1</accession>
<comment type="caution">
    <text evidence="1">The sequence shown here is derived from an EMBL/GenBank/DDBJ whole genome shotgun (WGS) entry which is preliminary data.</text>
</comment>
<dbReference type="RefSeq" id="WP_011348130.1">
    <property type="nucleotide sequence ID" value="NZ_CP018467.1"/>
</dbReference>
<dbReference type="PANTHER" id="PTHR37943">
    <property type="entry name" value="PROTEIN VES"/>
    <property type="match status" value="1"/>
</dbReference>
<name>A0A6B3KKG1_XANEU</name>
<proteinExistence type="predicted"/>
<reference evidence="1" key="1">
    <citation type="submission" date="2019-11" db="EMBL/GenBank/DDBJ databases">
        <title>Genome-resolved metagenomics to study the prevalence of co-infection and intraspecific heterogeneity among plant pathogen metapopulations.</title>
        <authorList>
            <person name="Newberry E."/>
            <person name="Bhandari R."/>
            <person name="Kemble J."/>
            <person name="Sikora E."/>
            <person name="Potnis N."/>
        </authorList>
    </citation>
    <scope>NUCLEOTIDE SEQUENCE</scope>
    <source>
        <strain evidence="1">Xe_Pep_Tuscaloosa_18b</strain>
    </source>
</reference>
<dbReference type="InterPro" id="IPR014710">
    <property type="entry name" value="RmlC-like_jellyroll"/>
</dbReference>
<organism evidence="1">
    <name type="scientific">Xanthomonas euvesicatoria</name>
    <dbReference type="NCBI Taxonomy" id="456327"/>
    <lineage>
        <taxon>Bacteria</taxon>
        <taxon>Pseudomonadati</taxon>
        <taxon>Pseudomonadota</taxon>
        <taxon>Gammaproteobacteria</taxon>
        <taxon>Lysobacterales</taxon>
        <taxon>Lysobacteraceae</taxon>
        <taxon>Xanthomonas</taxon>
    </lineage>
</organism>